<gene>
    <name evidence="2" type="ORF">MGMO_74c00020</name>
</gene>
<dbReference type="RefSeq" id="WP_023494898.1">
    <property type="nucleotide sequence ID" value="NZ_AYLO01000071.1"/>
</dbReference>
<keyword evidence="1" id="KW-0812">Transmembrane</keyword>
<dbReference type="STRING" id="1116472.MGMO_74c00020"/>
<proteinExistence type="predicted"/>
<protein>
    <submittedName>
        <fullName evidence="2">Uncharacterized protein</fullName>
    </submittedName>
</protein>
<evidence type="ECO:0000313" key="3">
    <source>
        <dbReference type="Proteomes" id="UP000017842"/>
    </source>
</evidence>
<dbReference type="Proteomes" id="UP000017842">
    <property type="component" value="Unassembled WGS sequence"/>
</dbReference>
<keyword evidence="3" id="KW-1185">Reference proteome</keyword>
<feature type="transmembrane region" description="Helical" evidence="1">
    <location>
        <begin position="21"/>
        <end position="40"/>
    </location>
</feature>
<evidence type="ECO:0000256" key="1">
    <source>
        <dbReference type="SAM" id="Phobius"/>
    </source>
</evidence>
<accession>V5BFK7</accession>
<organism evidence="2 3">
    <name type="scientific">Methyloglobulus morosus KoM1</name>
    <dbReference type="NCBI Taxonomy" id="1116472"/>
    <lineage>
        <taxon>Bacteria</taxon>
        <taxon>Pseudomonadati</taxon>
        <taxon>Pseudomonadota</taxon>
        <taxon>Gammaproteobacteria</taxon>
        <taxon>Methylococcales</taxon>
        <taxon>Methylococcaceae</taxon>
        <taxon>Methyloglobulus</taxon>
    </lineage>
</organism>
<reference evidence="2 3" key="1">
    <citation type="journal article" date="2013" name="Genome Announc.">
        <title>Draft Genome Sequence of the Methanotrophic Gammaproteobacterium Methyloglobulus morosus DSM 22980 Strain KoM1.</title>
        <authorList>
            <person name="Poehlein A."/>
            <person name="Deutzmann J.S."/>
            <person name="Daniel R."/>
            <person name="Simeonova D.D."/>
        </authorList>
    </citation>
    <scope>NUCLEOTIDE SEQUENCE [LARGE SCALE GENOMIC DNA]</scope>
    <source>
        <strain evidence="2 3">KoM1</strain>
    </source>
</reference>
<name>V5BFK7_9GAMM</name>
<keyword evidence="1" id="KW-0472">Membrane</keyword>
<comment type="caution">
    <text evidence="2">The sequence shown here is derived from an EMBL/GenBank/DDBJ whole genome shotgun (WGS) entry which is preliminary data.</text>
</comment>
<keyword evidence="1" id="KW-1133">Transmembrane helix</keyword>
<sequence>MLSDFDNKQIDLLKEFAERKVVLHFPFFANTFSIAFHYMIALQQDGVNITDLDNYVYEHDWDEPIPVLKEGNANVFFATLDAINKKKKEIETKWDFDCRPISHYSQQYIFAEYRPHIASGFKPKQDKKKFSDELVKVANQCGVNRIEIFTDIPTQADVIQNELIDWGFIGKKKEIKIIKKPIDAILYYEASSKVLRLFYYGAPTTSRMLRENFFYIPYKLTHPETEYQDPTMITCICYVYLKTDQTTGKTKLNFNNLFNYHNNIFNAAEKESRHVDFLNILWAYNRYAERKQHSATFEDTKAFTRCLKEHHQSPPRKCD</sequence>
<dbReference type="AlphaFoldDB" id="V5BFK7"/>
<evidence type="ECO:0000313" key="2">
    <source>
        <dbReference type="EMBL" id="ESS72050.1"/>
    </source>
</evidence>
<dbReference type="EMBL" id="AYLO01000071">
    <property type="protein sequence ID" value="ESS72050.1"/>
    <property type="molecule type" value="Genomic_DNA"/>
</dbReference>